<evidence type="ECO:0008006" key="4">
    <source>
        <dbReference type="Google" id="ProtNLM"/>
    </source>
</evidence>
<feature type="region of interest" description="Disordered" evidence="1">
    <location>
        <begin position="243"/>
        <end position="265"/>
    </location>
</feature>
<organism evidence="2 3">
    <name type="scientific">Chlamydomonas schloesseri</name>
    <dbReference type="NCBI Taxonomy" id="2026947"/>
    <lineage>
        <taxon>Eukaryota</taxon>
        <taxon>Viridiplantae</taxon>
        <taxon>Chlorophyta</taxon>
        <taxon>core chlorophytes</taxon>
        <taxon>Chlorophyceae</taxon>
        <taxon>CS clade</taxon>
        <taxon>Chlamydomonadales</taxon>
        <taxon>Chlamydomonadaceae</taxon>
        <taxon>Chlamydomonas</taxon>
    </lineage>
</organism>
<evidence type="ECO:0000313" key="2">
    <source>
        <dbReference type="EMBL" id="KAG2437703.1"/>
    </source>
</evidence>
<dbReference type="InterPro" id="IPR045890">
    <property type="entry name" value="POB1-like"/>
</dbReference>
<dbReference type="InterPro" id="IPR011333">
    <property type="entry name" value="SKP1/BTB/POZ_sf"/>
</dbReference>
<reference evidence="2" key="1">
    <citation type="journal article" date="2020" name="bioRxiv">
        <title>Comparative genomics of Chlamydomonas.</title>
        <authorList>
            <person name="Craig R.J."/>
            <person name="Hasan A.R."/>
            <person name="Ness R.W."/>
            <person name="Keightley P.D."/>
        </authorList>
    </citation>
    <scope>NUCLEOTIDE SEQUENCE</scope>
    <source>
        <strain evidence="2">CCAP 11/173</strain>
    </source>
</reference>
<protein>
    <recommendedName>
        <fullName evidence="4">BACK domain-containing protein</fullName>
    </recommendedName>
</protein>
<dbReference type="OrthoDB" id="10564578at2759"/>
<comment type="caution">
    <text evidence="2">The sequence shown here is derived from an EMBL/GenBank/DDBJ whole genome shotgun (WGS) entry which is preliminary data.</text>
</comment>
<dbReference type="Proteomes" id="UP000613740">
    <property type="component" value="Unassembled WGS sequence"/>
</dbReference>
<evidence type="ECO:0000256" key="1">
    <source>
        <dbReference type="SAM" id="MobiDB-lite"/>
    </source>
</evidence>
<dbReference type="PANTHER" id="PTHR46336:SF3">
    <property type="entry name" value="BTB_POZ DOMAIN-CONTAINING PROTEIN POB1"/>
    <property type="match status" value="1"/>
</dbReference>
<gene>
    <name evidence="2" type="ORF">HYH02_011081</name>
</gene>
<name>A0A835T7I6_9CHLO</name>
<proteinExistence type="predicted"/>
<keyword evidence="3" id="KW-1185">Reference proteome</keyword>
<feature type="region of interest" description="Disordered" evidence="1">
    <location>
        <begin position="120"/>
        <end position="139"/>
    </location>
</feature>
<sequence length="739" mass="75476">MRPLFHVEYCTFTDTDTLSIDFVSDPVLLTGVIDHTNDVAPERFQTQVERWAEEPAVARHESAELAPAVETTCTATADGGGGTTVAAGGGATAEHSGLVDAAGSAATAAETGAAAAAAAAEAGSGATSEDEADIGDTGDTATVETGAAVAAAEAGSGATAGAGSPSAAEDCGAAAAVQTAGDNAATDAAGSGAAAETGGAAAAGDVGTTAEAGGAMMAQAGGASAEAGGGAVAADSSAAALAVTGSPTQGGRATDRRQRTLQEGPPLQRPLELRVRLGGEEELPAALAAIQFAYTGHIEAGSIREVLQVWKQADYLQMKGCVEACVDALREKLGGAVEAAAASAAQPPAQAAASTVEATAPPVLQLYGCTQLWPDPEHEPAFAALLTEAKPQLVAHFGDALAVLNKKELYDQMLALPAVGMEALLESDDFGTDSESSVVLLLAEWIDANHGRADAATRRRLCGLLRLALCDRTYLDWVLPALALDHLLHPDTQAGCFPITPAQAGCIACFAGASMAVRSTFHSRPQETGCPTCWLNTTPRRSAVPPDGHSYAFSAAQSVLCEAFAAAEGDDLGHVFPEVEGTVDGNLRAMGLEWYLTITCRAPGLARPGLWLTPFLPDAVAGSSLAGLWRPVQMLRCRVHLEVAVGVTRGQPDHEMVLPCTAPNTTGWLGRAYGGVDIKLADGPAPVPRPEPAQQQGAAADPGRLGEAQDRRAREAEVAVQWARYLKDGRLRGKIEVLP</sequence>
<dbReference type="AlphaFoldDB" id="A0A835T7I6"/>
<dbReference type="EMBL" id="JAEHOD010000045">
    <property type="protein sequence ID" value="KAG2437703.1"/>
    <property type="molecule type" value="Genomic_DNA"/>
</dbReference>
<evidence type="ECO:0000313" key="3">
    <source>
        <dbReference type="Proteomes" id="UP000613740"/>
    </source>
</evidence>
<feature type="region of interest" description="Disordered" evidence="1">
    <location>
        <begin position="683"/>
        <end position="712"/>
    </location>
</feature>
<accession>A0A835T7I6</accession>
<dbReference type="PANTHER" id="PTHR46336">
    <property type="entry name" value="OS02G0260700 PROTEIN"/>
    <property type="match status" value="1"/>
</dbReference>
<dbReference type="Gene3D" id="3.30.710.10">
    <property type="entry name" value="Potassium Channel Kv1.1, Chain A"/>
    <property type="match status" value="1"/>
</dbReference>